<dbReference type="AlphaFoldDB" id="A0A2P4PJH2"/>
<gene>
    <name evidence="2" type="ORF">GLOIN_2v1665440</name>
</gene>
<accession>A0A2P4PJH2</accession>
<keyword evidence="3" id="KW-1185">Reference proteome</keyword>
<keyword evidence="1" id="KW-0472">Membrane</keyword>
<comment type="caution">
    <text evidence="2">The sequence shown here is derived from an EMBL/GenBank/DDBJ whole genome shotgun (WGS) entry which is preliminary data.</text>
</comment>
<evidence type="ECO:0000256" key="1">
    <source>
        <dbReference type="SAM" id="Phobius"/>
    </source>
</evidence>
<proteinExistence type="predicted"/>
<reference evidence="2 3" key="1">
    <citation type="journal article" date="2013" name="Proc. Natl. Acad. Sci. U.S.A.">
        <title>Genome of an arbuscular mycorrhizal fungus provides insight into the oldest plant symbiosis.</title>
        <authorList>
            <person name="Tisserant E."/>
            <person name="Malbreil M."/>
            <person name="Kuo A."/>
            <person name="Kohler A."/>
            <person name="Symeonidi A."/>
            <person name="Balestrini R."/>
            <person name="Charron P."/>
            <person name="Duensing N."/>
            <person name="Frei Dit Frey N."/>
            <person name="Gianinazzi-Pearson V."/>
            <person name="Gilbert L.B."/>
            <person name="Handa Y."/>
            <person name="Herr J.R."/>
            <person name="Hijri M."/>
            <person name="Koul R."/>
            <person name="Kawaguchi M."/>
            <person name="Krajinski F."/>
            <person name="Lammers P.J."/>
            <person name="Masclaux F.G."/>
            <person name="Murat C."/>
            <person name="Morin E."/>
            <person name="Ndikumana S."/>
            <person name="Pagni M."/>
            <person name="Petitpierre D."/>
            <person name="Requena N."/>
            <person name="Rosikiewicz P."/>
            <person name="Riley R."/>
            <person name="Saito K."/>
            <person name="San Clemente H."/>
            <person name="Shapiro H."/>
            <person name="van Tuinen D."/>
            <person name="Becard G."/>
            <person name="Bonfante P."/>
            <person name="Paszkowski U."/>
            <person name="Shachar-Hill Y.Y."/>
            <person name="Tuskan G.A."/>
            <person name="Young P.W."/>
            <person name="Sanders I.R."/>
            <person name="Henrissat B."/>
            <person name="Rensing S.A."/>
            <person name="Grigoriev I.V."/>
            <person name="Corradi N."/>
            <person name="Roux C."/>
            <person name="Martin F."/>
        </authorList>
    </citation>
    <scope>NUCLEOTIDE SEQUENCE [LARGE SCALE GENOMIC DNA]</scope>
    <source>
        <strain evidence="2 3">DAOM 197198</strain>
    </source>
</reference>
<evidence type="ECO:0000313" key="2">
    <source>
        <dbReference type="EMBL" id="POG65549.1"/>
    </source>
</evidence>
<feature type="transmembrane region" description="Helical" evidence="1">
    <location>
        <begin position="6"/>
        <end position="26"/>
    </location>
</feature>
<reference evidence="2 3" key="2">
    <citation type="journal article" date="2018" name="New Phytol.">
        <title>High intraspecific genome diversity in the model arbuscular mycorrhizal symbiont Rhizophagus irregularis.</title>
        <authorList>
            <person name="Chen E.C.H."/>
            <person name="Morin E."/>
            <person name="Beaudet D."/>
            <person name="Noel J."/>
            <person name="Yildirir G."/>
            <person name="Ndikumana S."/>
            <person name="Charron P."/>
            <person name="St-Onge C."/>
            <person name="Giorgi J."/>
            <person name="Kruger M."/>
            <person name="Marton T."/>
            <person name="Ropars J."/>
            <person name="Grigoriev I.V."/>
            <person name="Hainaut M."/>
            <person name="Henrissat B."/>
            <person name="Roux C."/>
            <person name="Martin F."/>
            <person name="Corradi N."/>
        </authorList>
    </citation>
    <scope>NUCLEOTIDE SEQUENCE [LARGE SCALE GENOMIC DNA]</scope>
    <source>
        <strain evidence="2 3">DAOM 197198</strain>
    </source>
</reference>
<protein>
    <submittedName>
        <fullName evidence="2">Uncharacterized protein</fullName>
    </submittedName>
</protein>
<feature type="transmembrane region" description="Helical" evidence="1">
    <location>
        <begin position="33"/>
        <end position="50"/>
    </location>
</feature>
<keyword evidence="1" id="KW-1133">Transmembrane helix</keyword>
<sequence length="51" mass="6207">MTPFLYVLICNLSSLYFLYHKFLFNLNFLTLKTLLYFFLLILICNFILIFS</sequence>
<dbReference type="EMBL" id="AUPC02000211">
    <property type="protein sequence ID" value="POG65549.1"/>
    <property type="molecule type" value="Genomic_DNA"/>
</dbReference>
<name>A0A2P4PJH2_RHIID</name>
<organism evidence="2 3">
    <name type="scientific">Rhizophagus irregularis (strain DAOM 181602 / DAOM 197198 / MUCL 43194)</name>
    <name type="common">Arbuscular mycorrhizal fungus</name>
    <name type="synonym">Glomus intraradices</name>
    <dbReference type="NCBI Taxonomy" id="747089"/>
    <lineage>
        <taxon>Eukaryota</taxon>
        <taxon>Fungi</taxon>
        <taxon>Fungi incertae sedis</taxon>
        <taxon>Mucoromycota</taxon>
        <taxon>Glomeromycotina</taxon>
        <taxon>Glomeromycetes</taxon>
        <taxon>Glomerales</taxon>
        <taxon>Glomeraceae</taxon>
        <taxon>Rhizophagus</taxon>
    </lineage>
</organism>
<keyword evidence="1" id="KW-0812">Transmembrane</keyword>
<evidence type="ECO:0000313" key="3">
    <source>
        <dbReference type="Proteomes" id="UP000018888"/>
    </source>
</evidence>
<dbReference type="Proteomes" id="UP000018888">
    <property type="component" value="Unassembled WGS sequence"/>
</dbReference>